<dbReference type="SUPFAM" id="SSF52540">
    <property type="entry name" value="P-loop containing nucleoside triphosphate hydrolases"/>
    <property type="match status" value="1"/>
</dbReference>
<accession>A0A7W9W736</accession>
<dbReference type="Pfam" id="PF00437">
    <property type="entry name" value="T2SSE"/>
    <property type="match status" value="1"/>
</dbReference>
<dbReference type="PANTHER" id="PTHR30486">
    <property type="entry name" value="TWITCHING MOTILITY PROTEIN PILT"/>
    <property type="match status" value="1"/>
</dbReference>
<reference evidence="3 4" key="1">
    <citation type="submission" date="2020-08" db="EMBL/GenBank/DDBJ databases">
        <title>Genomic Encyclopedia of Type Strains, Phase IV (KMG-IV): sequencing the most valuable type-strain genomes for metagenomic binning, comparative biology and taxonomic classification.</title>
        <authorList>
            <person name="Goeker M."/>
        </authorList>
    </citation>
    <scope>NUCLEOTIDE SEQUENCE [LARGE SCALE GENOMIC DNA]</scope>
    <source>
        <strain evidence="3 4">DSM 23562</strain>
    </source>
</reference>
<dbReference type="PROSITE" id="PS00662">
    <property type="entry name" value="T2SP_E"/>
    <property type="match status" value="1"/>
</dbReference>
<dbReference type="EMBL" id="JACHGW010000003">
    <property type="protein sequence ID" value="MBB6052054.1"/>
    <property type="molecule type" value="Genomic_DNA"/>
</dbReference>
<dbReference type="CDD" id="cd01131">
    <property type="entry name" value="PilT"/>
    <property type="match status" value="1"/>
</dbReference>
<comment type="caution">
    <text evidence="3">The sequence shown here is derived from an EMBL/GenBank/DDBJ whole genome shotgun (WGS) entry which is preliminary data.</text>
</comment>
<name>A0A7W9W736_ARMRO</name>
<dbReference type="GO" id="GO:0016887">
    <property type="term" value="F:ATP hydrolysis activity"/>
    <property type="evidence" value="ECO:0007669"/>
    <property type="project" value="InterPro"/>
</dbReference>
<evidence type="ECO:0000313" key="3">
    <source>
        <dbReference type="EMBL" id="MBB6052054.1"/>
    </source>
</evidence>
<dbReference type="NCBIfam" id="TIGR01420">
    <property type="entry name" value="pilT_fam"/>
    <property type="match status" value="1"/>
</dbReference>
<dbReference type="InterPro" id="IPR001482">
    <property type="entry name" value="T2SS/T4SS_dom"/>
</dbReference>
<evidence type="ECO:0000256" key="1">
    <source>
        <dbReference type="ARBA" id="ARBA00006611"/>
    </source>
</evidence>
<dbReference type="AlphaFoldDB" id="A0A7W9W736"/>
<dbReference type="InterPro" id="IPR006321">
    <property type="entry name" value="PilT/PilU"/>
</dbReference>
<dbReference type="Gene3D" id="3.30.450.90">
    <property type="match status" value="1"/>
</dbReference>
<sequence length="356" mass="39480">MYDIRDLIRQAYELKASDLFIKANSPPMLRLHGRIAAVEGTEKLSGDDTRRMAYSIMTHEQIGRFEHRHELDIGWELDGLTRVRTNVYQQRGTIGVVSRLVPLKLYTLEQLGMPPAVGELTKSRQGLLLVTGPTGSGKSTTLAGMINKINEEQSKNIVTIEDPIEFVHPDKKCIISQREVGIDTDSFNDALKYVLRQNPDIILIGEMRDVESVSVALQAAETGHLVFGTLHTASAAETLERIVNLFPPEDKMLLCMRMSQSVRGFIAQKLLPRVDTVGRVAAVEIMIATPTVAKLIEEGKTGNIYTAIQEGGFWGMQTMNQCLTRYFKAGIISEDDALAAAGNLTELRQMIRRPGG</sequence>
<feature type="domain" description="Bacterial type II secretion system protein E" evidence="2">
    <location>
        <begin position="195"/>
        <end position="209"/>
    </location>
</feature>
<keyword evidence="4" id="KW-1185">Reference proteome</keyword>
<dbReference type="SMART" id="SM00382">
    <property type="entry name" value="AAA"/>
    <property type="match status" value="1"/>
</dbReference>
<dbReference type="RefSeq" id="WP_184200261.1">
    <property type="nucleotide sequence ID" value="NZ_JACHGW010000003.1"/>
</dbReference>
<organism evidence="3 4">
    <name type="scientific">Armatimonas rosea</name>
    <dbReference type="NCBI Taxonomy" id="685828"/>
    <lineage>
        <taxon>Bacteria</taxon>
        <taxon>Bacillati</taxon>
        <taxon>Armatimonadota</taxon>
        <taxon>Armatimonadia</taxon>
        <taxon>Armatimonadales</taxon>
        <taxon>Armatimonadaceae</taxon>
        <taxon>Armatimonas</taxon>
    </lineage>
</organism>
<dbReference type="InterPro" id="IPR003593">
    <property type="entry name" value="AAA+_ATPase"/>
</dbReference>
<dbReference type="Proteomes" id="UP000520814">
    <property type="component" value="Unassembled WGS sequence"/>
</dbReference>
<comment type="similarity">
    <text evidence="1">Belongs to the GSP E family.</text>
</comment>
<evidence type="ECO:0000313" key="4">
    <source>
        <dbReference type="Proteomes" id="UP000520814"/>
    </source>
</evidence>
<dbReference type="InterPro" id="IPR027417">
    <property type="entry name" value="P-loop_NTPase"/>
</dbReference>
<protein>
    <submittedName>
        <fullName evidence="3">Twitching motility protein PilT</fullName>
    </submittedName>
</protein>
<proteinExistence type="inferred from homology"/>
<gene>
    <name evidence="3" type="ORF">HNQ39_003864</name>
</gene>
<dbReference type="GO" id="GO:0005524">
    <property type="term" value="F:ATP binding"/>
    <property type="evidence" value="ECO:0007669"/>
    <property type="project" value="InterPro"/>
</dbReference>
<evidence type="ECO:0000259" key="2">
    <source>
        <dbReference type="PROSITE" id="PS00662"/>
    </source>
</evidence>
<dbReference type="InterPro" id="IPR050921">
    <property type="entry name" value="T4SS_GSP_E_ATPase"/>
</dbReference>
<dbReference type="Gene3D" id="3.40.50.300">
    <property type="entry name" value="P-loop containing nucleotide triphosphate hydrolases"/>
    <property type="match status" value="1"/>
</dbReference>